<dbReference type="AlphaFoldDB" id="A0A1M5I8G2"/>
<evidence type="ECO:0000313" key="2">
    <source>
        <dbReference type="Proteomes" id="UP000184041"/>
    </source>
</evidence>
<accession>A0A1M5I8G2</accession>
<keyword evidence="2" id="KW-1185">Reference proteome</keyword>
<proteinExistence type="predicted"/>
<gene>
    <name evidence="1" type="ORF">SAMN05443144_12266</name>
</gene>
<protein>
    <submittedName>
        <fullName evidence="1">Uncharacterized protein</fullName>
    </submittedName>
</protein>
<reference evidence="1 2" key="1">
    <citation type="submission" date="2016-11" db="EMBL/GenBank/DDBJ databases">
        <authorList>
            <person name="Jaros S."/>
            <person name="Januszkiewicz K."/>
            <person name="Wedrychowicz H."/>
        </authorList>
    </citation>
    <scope>NUCLEOTIDE SEQUENCE [LARGE SCALE GENOMIC DNA]</scope>
    <source>
        <strain evidence="1 2">DSM 21986</strain>
    </source>
</reference>
<organism evidence="1 2">
    <name type="scientific">Fodinibius roseus</name>
    <dbReference type="NCBI Taxonomy" id="1194090"/>
    <lineage>
        <taxon>Bacteria</taxon>
        <taxon>Pseudomonadati</taxon>
        <taxon>Balneolota</taxon>
        <taxon>Balneolia</taxon>
        <taxon>Balneolales</taxon>
        <taxon>Balneolaceae</taxon>
        <taxon>Fodinibius</taxon>
    </lineage>
</organism>
<evidence type="ECO:0000313" key="1">
    <source>
        <dbReference type="EMBL" id="SHG24521.1"/>
    </source>
</evidence>
<dbReference type="EMBL" id="FQUS01000022">
    <property type="protein sequence ID" value="SHG24521.1"/>
    <property type="molecule type" value="Genomic_DNA"/>
</dbReference>
<name>A0A1M5I8G2_9BACT</name>
<sequence length="110" mass="13279">MFVHGHHIGRQESDTFYKILNIENGLYTLKIRIYMGLEKYVRKEVEVRGIEPRSETVYRSSIYMLSYRIEVRLQRRSVTHNCRLFCMDFARHLTEGKMPYYPVISTLQRD</sequence>
<dbReference type="Proteomes" id="UP000184041">
    <property type="component" value="Unassembled WGS sequence"/>
</dbReference>